<protein>
    <submittedName>
        <fullName evidence="7">DnaK suppressor protein</fullName>
    </submittedName>
</protein>
<dbReference type="PANTHER" id="PTHR33823">
    <property type="entry name" value="RNA POLYMERASE-BINDING TRANSCRIPTION FACTOR DKSA-RELATED"/>
    <property type="match status" value="1"/>
</dbReference>
<feature type="domain" description="Zinc finger DksA/TraR C4-type" evidence="6">
    <location>
        <begin position="80"/>
        <end position="108"/>
    </location>
</feature>
<evidence type="ECO:0000256" key="4">
    <source>
        <dbReference type="PROSITE-ProRule" id="PRU00510"/>
    </source>
</evidence>
<dbReference type="PROSITE" id="PS51128">
    <property type="entry name" value="ZF_DKSA_2"/>
    <property type="match status" value="1"/>
</dbReference>
<evidence type="ECO:0000313" key="7">
    <source>
        <dbReference type="EMBL" id="RZT88763.1"/>
    </source>
</evidence>
<name>A0A4Q7V7H6_PSEST</name>
<dbReference type="Pfam" id="PF01258">
    <property type="entry name" value="zf-dskA_traR"/>
    <property type="match status" value="1"/>
</dbReference>
<accession>A0A4Q7V7H6</accession>
<dbReference type="GO" id="GO:0008270">
    <property type="term" value="F:zinc ion binding"/>
    <property type="evidence" value="ECO:0007669"/>
    <property type="project" value="UniProtKB-KW"/>
</dbReference>
<dbReference type="InterPro" id="IPR000962">
    <property type="entry name" value="Znf_DskA_TraR"/>
</dbReference>
<sequence length="121" mass="13496">MEQTRLRSLLQDELDRLDTESSAEDALRPDRSDADRGAEGTDFGDNGSRATESMDDELMIGTIRRQRAQVAAALERVDSGTFGRCAVCDREIDDERLEARPETDRCREHPEDAASIGSVEH</sequence>
<keyword evidence="2" id="KW-0863">Zinc-finger</keyword>
<feature type="compositionally biased region" description="Basic and acidic residues" evidence="5">
    <location>
        <begin position="13"/>
        <end position="39"/>
    </location>
</feature>
<evidence type="ECO:0000256" key="5">
    <source>
        <dbReference type="SAM" id="MobiDB-lite"/>
    </source>
</evidence>
<dbReference type="Gene3D" id="1.20.120.910">
    <property type="entry name" value="DksA, coiled-coil domain"/>
    <property type="match status" value="1"/>
</dbReference>
<gene>
    <name evidence="7" type="ORF">EV383_5708</name>
</gene>
<keyword evidence="3" id="KW-0862">Zinc</keyword>
<dbReference type="Proteomes" id="UP000291591">
    <property type="component" value="Unassembled WGS sequence"/>
</dbReference>
<evidence type="ECO:0000313" key="8">
    <source>
        <dbReference type="Proteomes" id="UP000291591"/>
    </source>
</evidence>
<dbReference type="PANTHER" id="PTHR33823:SF2">
    <property type="entry name" value="RNA POLYMERASE-BINDING TRANSCRIPTION FACTOR DKSA"/>
    <property type="match status" value="1"/>
</dbReference>
<organism evidence="7 8">
    <name type="scientific">Pseudonocardia sediminis</name>
    <dbReference type="NCBI Taxonomy" id="1397368"/>
    <lineage>
        <taxon>Bacteria</taxon>
        <taxon>Bacillati</taxon>
        <taxon>Actinomycetota</taxon>
        <taxon>Actinomycetes</taxon>
        <taxon>Pseudonocardiales</taxon>
        <taxon>Pseudonocardiaceae</taxon>
        <taxon>Pseudonocardia</taxon>
    </lineage>
</organism>
<feature type="zinc finger region" description="dksA C4-type" evidence="4">
    <location>
        <begin position="85"/>
        <end position="109"/>
    </location>
</feature>
<keyword evidence="8" id="KW-1185">Reference proteome</keyword>
<dbReference type="EMBL" id="SHKL01000001">
    <property type="protein sequence ID" value="RZT88763.1"/>
    <property type="molecule type" value="Genomic_DNA"/>
</dbReference>
<evidence type="ECO:0000256" key="2">
    <source>
        <dbReference type="ARBA" id="ARBA00022771"/>
    </source>
</evidence>
<feature type="compositionally biased region" description="Basic and acidic residues" evidence="5">
    <location>
        <begin position="99"/>
        <end position="112"/>
    </location>
</feature>
<reference evidence="7 8" key="1">
    <citation type="submission" date="2019-02" db="EMBL/GenBank/DDBJ databases">
        <title>Sequencing the genomes of 1000 actinobacteria strains.</title>
        <authorList>
            <person name="Klenk H.-P."/>
        </authorList>
    </citation>
    <scope>NUCLEOTIDE SEQUENCE [LARGE SCALE GENOMIC DNA]</scope>
    <source>
        <strain evidence="7 8">DSM 45779</strain>
    </source>
</reference>
<dbReference type="RefSeq" id="WP_165438530.1">
    <property type="nucleotide sequence ID" value="NZ_SHKL01000001.1"/>
</dbReference>
<dbReference type="AlphaFoldDB" id="A0A4Q7V7H6"/>
<feature type="region of interest" description="Disordered" evidence="5">
    <location>
        <begin position="1"/>
        <end position="55"/>
    </location>
</feature>
<evidence type="ECO:0000256" key="3">
    <source>
        <dbReference type="ARBA" id="ARBA00022833"/>
    </source>
</evidence>
<proteinExistence type="predicted"/>
<evidence type="ECO:0000256" key="1">
    <source>
        <dbReference type="ARBA" id="ARBA00022723"/>
    </source>
</evidence>
<comment type="caution">
    <text evidence="7">The sequence shown here is derived from an EMBL/GenBank/DDBJ whole genome shotgun (WGS) entry which is preliminary data.</text>
</comment>
<keyword evidence="1" id="KW-0479">Metal-binding</keyword>
<evidence type="ECO:0000259" key="6">
    <source>
        <dbReference type="Pfam" id="PF01258"/>
    </source>
</evidence>
<feature type="region of interest" description="Disordered" evidence="5">
    <location>
        <begin position="99"/>
        <end position="121"/>
    </location>
</feature>